<dbReference type="RefSeq" id="WP_158953156.1">
    <property type="nucleotide sequence ID" value="NZ_CP046914.1"/>
</dbReference>
<dbReference type="OrthoDB" id="9006727at2"/>
<accession>A0A7Z2GMC7</accession>
<dbReference type="Proteomes" id="UP000433577">
    <property type="component" value="Chromosome 2"/>
</dbReference>
<sequence length="205" mass="23362">MKDIVESSILSDYWRLNAWLIFPSILRTFVSLLHRKKCNFDKRFIIFVHNAHSPVKRGNSNANRVTPAMNIDIEAKVIRLLQRAAGRRSLVPYHAFHALFAGAVPLRERYEKLEAAAAALCDPGDADYVALLATDSGLPGPDFFTRFRRFHGERYYALLGADRHRTLRLAEKRELANEARERVYAHHARNVGDPAAEPDGEVERL</sequence>
<evidence type="ECO:0000256" key="1">
    <source>
        <dbReference type="SAM" id="MobiDB-lite"/>
    </source>
</evidence>
<feature type="region of interest" description="Disordered" evidence="1">
    <location>
        <begin position="186"/>
        <end position="205"/>
    </location>
</feature>
<name>A0A7Z2GMC7_9BURK</name>
<keyword evidence="3" id="KW-1185">Reference proteome</keyword>
<gene>
    <name evidence="2" type="ORF">FAZ98_20160</name>
</gene>
<proteinExistence type="predicted"/>
<organism evidence="2 3">
    <name type="scientific">Paraburkholderia acidisoli</name>
    <dbReference type="NCBI Taxonomy" id="2571748"/>
    <lineage>
        <taxon>Bacteria</taxon>
        <taxon>Pseudomonadati</taxon>
        <taxon>Pseudomonadota</taxon>
        <taxon>Betaproteobacteria</taxon>
        <taxon>Burkholderiales</taxon>
        <taxon>Burkholderiaceae</taxon>
        <taxon>Paraburkholderia</taxon>
    </lineage>
</organism>
<dbReference type="AlphaFoldDB" id="A0A7Z2GMC7"/>
<dbReference type="KEGG" id="pacs:FAZ98_20160"/>
<feature type="compositionally biased region" description="Acidic residues" evidence="1">
    <location>
        <begin position="196"/>
        <end position="205"/>
    </location>
</feature>
<evidence type="ECO:0000313" key="3">
    <source>
        <dbReference type="Proteomes" id="UP000433577"/>
    </source>
</evidence>
<dbReference type="EMBL" id="CP046914">
    <property type="protein sequence ID" value="QGZ64054.1"/>
    <property type="molecule type" value="Genomic_DNA"/>
</dbReference>
<protein>
    <submittedName>
        <fullName evidence="2">Uncharacterized protein</fullName>
    </submittedName>
</protein>
<evidence type="ECO:0000313" key="2">
    <source>
        <dbReference type="EMBL" id="QGZ64054.1"/>
    </source>
</evidence>
<reference evidence="2 3" key="1">
    <citation type="submission" date="2019-12" db="EMBL/GenBank/DDBJ databases">
        <title>Paraburkholderia acidiphila 7Q-K02 sp. nov and Paraburkholderia acidisoli DHF22 sp. nov., two strains isolated from forest soil.</title>
        <authorList>
            <person name="Gao Z."/>
            <person name="Qiu L."/>
        </authorList>
    </citation>
    <scope>NUCLEOTIDE SEQUENCE [LARGE SCALE GENOMIC DNA]</scope>
    <source>
        <strain evidence="2 3">DHF22</strain>
    </source>
</reference>